<dbReference type="PANTHER" id="PTHR37848:SF1">
    <property type="entry name" value="SUN DOMAIN-CONTAINING PROTEIN"/>
    <property type="match status" value="1"/>
</dbReference>
<dbReference type="AlphaFoldDB" id="A0A2G5BCV8"/>
<evidence type="ECO:0000313" key="2">
    <source>
        <dbReference type="EMBL" id="PIA16846.1"/>
    </source>
</evidence>
<name>A0A2G5BCV8_COERN</name>
<feature type="compositionally biased region" description="Low complexity" evidence="1">
    <location>
        <begin position="42"/>
        <end position="53"/>
    </location>
</feature>
<evidence type="ECO:0000313" key="3">
    <source>
        <dbReference type="Proteomes" id="UP000242474"/>
    </source>
</evidence>
<gene>
    <name evidence="2" type="ORF">COEREDRAFT_7995</name>
</gene>
<dbReference type="PANTHER" id="PTHR37848">
    <property type="entry name" value="EXPRESSED PROTEIN"/>
    <property type="match status" value="1"/>
</dbReference>
<dbReference type="Proteomes" id="UP000242474">
    <property type="component" value="Unassembled WGS sequence"/>
</dbReference>
<reference evidence="2 3" key="1">
    <citation type="journal article" date="2015" name="Genome Biol. Evol.">
        <title>Phylogenomic analyses indicate that early fungi evolved digesting cell walls of algal ancestors of land plants.</title>
        <authorList>
            <person name="Chang Y."/>
            <person name="Wang S."/>
            <person name="Sekimoto S."/>
            <person name="Aerts A.L."/>
            <person name="Choi C."/>
            <person name="Clum A."/>
            <person name="LaButti K.M."/>
            <person name="Lindquist E.A."/>
            <person name="Yee Ngan C."/>
            <person name="Ohm R.A."/>
            <person name="Salamov A.A."/>
            <person name="Grigoriev I.V."/>
            <person name="Spatafora J.W."/>
            <person name="Berbee M.L."/>
        </authorList>
    </citation>
    <scope>NUCLEOTIDE SEQUENCE [LARGE SCALE GENOMIC DNA]</scope>
    <source>
        <strain evidence="2 3">NRRL 1564</strain>
    </source>
</reference>
<feature type="region of interest" description="Disordered" evidence="1">
    <location>
        <begin position="198"/>
        <end position="218"/>
    </location>
</feature>
<protein>
    <submittedName>
        <fullName evidence="2">Uncharacterized protein</fullName>
    </submittedName>
</protein>
<sequence length="393" mass="44123">MGTAYTGDKTGWSNGIPESARPSTSTSRAQETSAQSLPVNQTSSSPSVTMPPSYDDVMSSVQEELVVGTVRGGSAQPSTSTIPFTPVEEVGPFSASKAPEQPVSDIGIETNTVEETQPLMNTYNQQQQQGQEQGMVSADPCILSSREFFASLEYKRSSKGYSSSDPWLNTDARALRRFITETNERPRVSIEVIGSHTEEKEVHNTRREQNEQRSQTSRETVVDFKFTMQLTQYINKQGSLHTSRAPDGEPYEIDQVLEDYVAADNMLKEIKVQKKAIWDYELVRREITDFISSIGYPHTVTVGFPMEGDRTVVKTHNKVGRLWRHPATNFLCIVSCACLVGWPLKYFATKRWRNKLMSDFVVMIPPEQFVENHKDFISNQVSWSITPLGLSIN</sequence>
<feature type="compositionally biased region" description="Basic and acidic residues" evidence="1">
    <location>
        <begin position="198"/>
        <end position="211"/>
    </location>
</feature>
<organism evidence="2 3">
    <name type="scientific">Coemansia reversa (strain ATCC 12441 / NRRL 1564)</name>
    <dbReference type="NCBI Taxonomy" id="763665"/>
    <lineage>
        <taxon>Eukaryota</taxon>
        <taxon>Fungi</taxon>
        <taxon>Fungi incertae sedis</taxon>
        <taxon>Zoopagomycota</taxon>
        <taxon>Kickxellomycotina</taxon>
        <taxon>Kickxellomycetes</taxon>
        <taxon>Kickxellales</taxon>
        <taxon>Kickxellaceae</taxon>
        <taxon>Coemansia</taxon>
    </lineage>
</organism>
<accession>A0A2G5BCV8</accession>
<dbReference type="EMBL" id="KZ303497">
    <property type="protein sequence ID" value="PIA16846.1"/>
    <property type="molecule type" value="Genomic_DNA"/>
</dbReference>
<feature type="region of interest" description="Disordered" evidence="1">
    <location>
        <begin position="1"/>
        <end position="101"/>
    </location>
</feature>
<proteinExistence type="predicted"/>
<feature type="compositionally biased region" description="Polar residues" evidence="1">
    <location>
        <begin position="21"/>
        <end position="41"/>
    </location>
</feature>
<evidence type="ECO:0000256" key="1">
    <source>
        <dbReference type="SAM" id="MobiDB-lite"/>
    </source>
</evidence>
<dbReference type="OrthoDB" id="203796at2759"/>
<keyword evidence="3" id="KW-1185">Reference proteome</keyword>